<evidence type="ECO:0000313" key="4">
    <source>
        <dbReference type="WBParaSite" id="jg25681.2"/>
    </source>
</evidence>
<proteinExistence type="predicted"/>
<keyword evidence="2" id="KW-0472">Membrane</keyword>
<sequence length="585" mass="66068">MNNISVNTNLSTTQNTGVESTKRLIFASLYTFLVICSILVNSLLILVYLKIYSHTFMICVCSLDYITYNLSSYFTFLILIEIVVVSFVGASYATGYYTNFSATEYHFVQESEDGNVLKTIVNVTAYYVPFVMIAIYLFIFAFLQFSQNLCQSLIANKISSANTVTYKRGLLLKKRELTFLFQSCLISVMFLVEHFFFVAMHDTLFLKQLLSKKLKKTFFTLSDCIKPKNYSRELKSGTITFNYGPINGSRKQFNQIPGLNLISEAEDKRIEDYCLEVKTRPFTQYDIVVAKASIGEMMCQGTLFTSWHVYLTIACMEKAMLKKFIFLVEGKCYKIGEGCPAMDMIDLKHIKYVFEVTCCLVWCNSMKRLLLISIPYVLGTLNGKCRRTTVSAGPMKMAEEQMLVFTSPQEHLQSTEPICKIKRFCAQNKDTTKKLGPFDLGGPVMSPAKISPPEGIVFRGLFIKQISVEGAETNVFLRDAFISQSLCTLTNRCAFLSSPARQRLQNPLKEMKIFNVMVDGGSSKNRRLNEFFEQSIGQDNGQSAGGQCEITDAAKTEEEVGCANGEELKEGQEAARVQEPEEVQK</sequence>
<feature type="region of interest" description="Disordered" evidence="1">
    <location>
        <begin position="564"/>
        <end position="585"/>
    </location>
</feature>
<feature type="transmembrane region" description="Helical" evidence="2">
    <location>
        <begin position="24"/>
        <end position="49"/>
    </location>
</feature>
<keyword evidence="2" id="KW-0812">Transmembrane</keyword>
<keyword evidence="3" id="KW-1185">Reference proteome</keyword>
<keyword evidence="2" id="KW-1133">Transmembrane helix</keyword>
<dbReference type="AlphaFoldDB" id="A0A915E265"/>
<reference evidence="4" key="1">
    <citation type="submission" date="2022-11" db="UniProtKB">
        <authorList>
            <consortium name="WormBaseParasite"/>
        </authorList>
    </citation>
    <scope>IDENTIFICATION</scope>
</reference>
<feature type="transmembrane region" description="Helical" evidence="2">
    <location>
        <begin position="124"/>
        <end position="143"/>
    </location>
</feature>
<dbReference type="Proteomes" id="UP000887574">
    <property type="component" value="Unplaced"/>
</dbReference>
<organism evidence="3 4">
    <name type="scientific">Ditylenchus dipsaci</name>
    <dbReference type="NCBI Taxonomy" id="166011"/>
    <lineage>
        <taxon>Eukaryota</taxon>
        <taxon>Metazoa</taxon>
        <taxon>Ecdysozoa</taxon>
        <taxon>Nematoda</taxon>
        <taxon>Chromadorea</taxon>
        <taxon>Rhabditida</taxon>
        <taxon>Tylenchina</taxon>
        <taxon>Tylenchomorpha</taxon>
        <taxon>Sphaerularioidea</taxon>
        <taxon>Anguinidae</taxon>
        <taxon>Anguininae</taxon>
        <taxon>Ditylenchus</taxon>
    </lineage>
</organism>
<evidence type="ECO:0000313" key="3">
    <source>
        <dbReference type="Proteomes" id="UP000887574"/>
    </source>
</evidence>
<feature type="transmembrane region" description="Helical" evidence="2">
    <location>
        <begin position="70"/>
        <end position="93"/>
    </location>
</feature>
<dbReference type="WBParaSite" id="jg25681.2">
    <property type="protein sequence ID" value="jg25681.2"/>
    <property type="gene ID" value="jg25681"/>
</dbReference>
<evidence type="ECO:0000256" key="1">
    <source>
        <dbReference type="SAM" id="MobiDB-lite"/>
    </source>
</evidence>
<evidence type="ECO:0000256" key="2">
    <source>
        <dbReference type="SAM" id="Phobius"/>
    </source>
</evidence>
<feature type="compositionally biased region" description="Basic and acidic residues" evidence="1">
    <location>
        <begin position="566"/>
        <end position="585"/>
    </location>
</feature>
<accession>A0A915E265</accession>
<protein>
    <submittedName>
        <fullName evidence="4">Uncharacterized protein</fullName>
    </submittedName>
</protein>
<feature type="transmembrane region" description="Helical" evidence="2">
    <location>
        <begin position="177"/>
        <end position="200"/>
    </location>
</feature>
<name>A0A915E265_9BILA</name>